<accession>A0ABW5D2R9</accession>
<keyword evidence="1" id="KW-0378">Hydrolase</keyword>
<dbReference type="Pfam" id="PF03629">
    <property type="entry name" value="SASA"/>
    <property type="match status" value="1"/>
</dbReference>
<dbReference type="PROSITE" id="PS51257">
    <property type="entry name" value="PROKAR_LIPOPROTEIN"/>
    <property type="match status" value="1"/>
</dbReference>
<dbReference type="InterPro" id="IPR052940">
    <property type="entry name" value="Carb_Esterase_6"/>
</dbReference>
<evidence type="ECO:0000256" key="2">
    <source>
        <dbReference type="SAM" id="SignalP"/>
    </source>
</evidence>
<feature type="signal peptide" evidence="2">
    <location>
        <begin position="1"/>
        <end position="24"/>
    </location>
</feature>
<dbReference type="PANTHER" id="PTHR31988:SF19">
    <property type="entry name" value="9-O-ACETYL-N-ACETYLNEURAMINIC ACID DEACETYLASE-RELATED"/>
    <property type="match status" value="1"/>
</dbReference>
<comment type="caution">
    <text evidence="4">The sequence shown here is derived from an EMBL/GenBank/DDBJ whole genome shotgun (WGS) entry which is preliminary data.</text>
</comment>
<organism evidence="4 5">
    <name type="scientific">Pontibacter ruber</name>
    <dbReference type="NCBI Taxonomy" id="1343895"/>
    <lineage>
        <taxon>Bacteria</taxon>
        <taxon>Pseudomonadati</taxon>
        <taxon>Bacteroidota</taxon>
        <taxon>Cytophagia</taxon>
        <taxon>Cytophagales</taxon>
        <taxon>Hymenobacteraceae</taxon>
        <taxon>Pontibacter</taxon>
    </lineage>
</organism>
<feature type="chain" id="PRO_5045104476" evidence="2">
    <location>
        <begin position="25"/>
        <end position="281"/>
    </location>
</feature>
<dbReference type="RefSeq" id="WP_250431689.1">
    <property type="nucleotide sequence ID" value="NZ_JALPRR010000004.1"/>
</dbReference>
<gene>
    <name evidence="4" type="ORF">ACFSKP_18950</name>
</gene>
<evidence type="ECO:0000256" key="1">
    <source>
        <dbReference type="ARBA" id="ARBA00022801"/>
    </source>
</evidence>
<dbReference type="PANTHER" id="PTHR31988">
    <property type="entry name" value="ESTERASE, PUTATIVE (DUF303)-RELATED"/>
    <property type="match status" value="1"/>
</dbReference>
<evidence type="ECO:0000313" key="4">
    <source>
        <dbReference type="EMBL" id="MFD2248353.1"/>
    </source>
</evidence>
<evidence type="ECO:0000313" key="5">
    <source>
        <dbReference type="Proteomes" id="UP001597374"/>
    </source>
</evidence>
<name>A0ABW5D2R9_9BACT</name>
<sequence>MIKYYTILLQILSGFLLLASCAEKDEESPANAAPVPDNAVDVHVIIGQSNSTGMAHIYELPEDMLKPLEGCYIYNKDNGKFEIMQAGVNTQTGKDQFGPVLKAAQLLQAHKKKDVYFVVAGTGGTQLYKSGTSAVQDWHPESNEIFAQATQTIDKARKALEADGKQPVFKSIAWWQGEFDAQYQEKAADYQANEQALFAALDQVAYLSSTRRVVYRVFSDVEDMPYAQDVNDAKAKRAAADKRTTLIQTDGYPRIPKDPIHASDQGLLQAGTDWFNAIKNL</sequence>
<protein>
    <submittedName>
        <fullName evidence="4">Sialate O-acetylesterase</fullName>
    </submittedName>
</protein>
<feature type="domain" description="Sialate O-acetylesterase" evidence="3">
    <location>
        <begin position="40"/>
        <end position="277"/>
    </location>
</feature>
<keyword evidence="2" id="KW-0732">Signal</keyword>
<dbReference type="Gene3D" id="3.40.50.1110">
    <property type="entry name" value="SGNH hydrolase"/>
    <property type="match status" value="1"/>
</dbReference>
<keyword evidence="5" id="KW-1185">Reference proteome</keyword>
<dbReference type="InterPro" id="IPR036514">
    <property type="entry name" value="SGNH_hydro_sf"/>
</dbReference>
<dbReference type="InterPro" id="IPR005181">
    <property type="entry name" value="SASA"/>
</dbReference>
<dbReference type="EMBL" id="JBHUIM010000003">
    <property type="protein sequence ID" value="MFD2248353.1"/>
    <property type="molecule type" value="Genomic_DNA"/>
</dbReference>
<evidence type="ECO:0000259" key="3">
    <source>
        <dbReference type="Pfam" id="PF03629"/>
    </source>
</evidence>
<dbReference type="SUPFAM" id="SSF52266">
    <property type="entry name" value="SGNH hydrolase"/>
    <property type="match status" value="1"/>
</dbReference>
<reference evidence="5" key="1">
    <citation type="journal article" date="2019" name="Int. J. Syst. Evol. Microbiol.">
        <title>The Global Catalogue of Microorganisms (GCM) 10K type strain sequencing project: providing services to taxonomists for standard genome sequencing and annotation.</title>
        <authorList>
            <consortium name="The Broad Institute Genomics Platform"/>
            <consortium name="The Broad Institute Genome Sequencing Center for Infectious Disease"/>
            <person name="Wu L."/>
            <person name="Ma J."/>
        </authorList>
    </citation>
    <scope>NUCLEOTIDE SEQUENCE [LARGE SCALE GENOMIC DNA]</scope>
    <source>
        <strain evidence="5">CGMCC 4.1782</strain>
    </source>
</reference>
<dbReference type="Proteomes" id="UP001597374">
    <property type="component" value="Unassembled WGS sequence"/>
</dbReference>
<proteinExistence type="predicted"/>